<dbReference type="GO" id="GO:0016757">
    <property type="term" value="F:glycosyltransferase activity"/>
    <property type="evidence" value="ECO:0007669"/>
    <property type="project" value="InterPro"/>
</dbReference>
<dbReference type="SUPFAM" id="SSF53756">
    <property type="entry name" value="UDP-Glycosyltransferase/glycogen phosphorylase"/>
    <property type="match status" value="1"/>
</dbReference>
<comment type="caution">
    <text evidence="2">The sequence shown here is derived from an EMBL/GenBank/DDBJ whole genome shotgun (WGS) entry which is preliminary data.</text>
</comment>
<evidence type="ECO:0000313" key="2">
    <source>
        <dbReference type="EMBL" id="OIJ12734.1"/>
    </source>
</evidence>
<reference evidence="2 3" key="1">
    <citation type="submission" date="2016-10" db="EMBL/GenBank/DDBJ databases">
        <title>Draft genome sequences of four alkaliphilic bacteria belonging to the Anaerobacillus genus.</title>
        <authorList>
            <person name="Bassil N.M."/>
            <person name="Lloyd J.R."/>
        </authorList>
    </citation>
    <scope>NUCLEOTIDE SEQUENCE [LARGE SCALE GENOMIC DNA]</scope>
    <source>
        <strain evidence="2 3">DSM 15340</strain>
    </source>
</reference>
<sequence length="349" mass="39194">MDKQLRGTNGTEASLLFLTPYFHQGRGNATTAKRIVSGLQSNDVKTNVVAYDEEIVSSEVLSSSELLHVLHFRRFADWLEQNSVTFERPFVITSGGTDVNIDIFKEEHAKKIGTVLKRAAAITVFSEDAKLKLCSVYRGLEEKVYIIKQSVWFPETDDEVGGNSVELPQEGLNIVLPAGLRAVKDVLFVLPALVKLKDNFPNLTFTIIGAPLEDEVLREVREAMKKYPWIQYYEEVALEEMASIYNNSDMIINTSLSEGQSSALLEAMYVGKPVIARNNGGNRSIIQHGETGFLFDDVHEFYQCVEQLLTDESLRVAICKNASKYVKESHSLQHEIESYVSLYEKVLGD</sequence>
<dbReference type="InterPro" id="IPR052622">
    <property type="entry name" value="Glycosyltransferase_G1"/>
</dbReference>
<protein>
    <recommendedName>
        <fullName evidence="1">Glycosyl transferase family 1 domain-containing protein</fullName>
    </recommendedName>
</protein>
<proteinExistence type="predicted"/>
<dbReference type="PANTHER" id="PTHR46660">
    <property type="match status" value="1"/>
</dbReference>
<dbReference type="InterPro" id="IPR001296">
    <property type="entry name" value="Glyco_trans_1"/>
</dbReference>
<dbReference type="Gene3D" id="3.40.50.2000">
    <property type="entry name" value="Glycogen Phosphorylase B"/>
    <property type="match status" value="2"/>
</dbReference>
<dbReference type="RefSeq" id="WP_071313041.1">
    <property type="nucleotide sequence ID" value="NZ_MLQQ01000018.1"/>
</dbReference>
<feature type="domain" description="Glycosyl transferase family 1" evidence="1">
    <location>
        <begin position="175"/>
        <end position="324"/>
    </location>
</feature>
<evidence type="ECO:0000313" key="3">
    <source>
        <dbReference type="Proteomes" id="UP000180098"/>
    </source>
</evidence>
<dbReference type="AlphaFoldDB" id="A0A1S2LK97"/>
<evidence type="ECO:0000259" key="1">
    <source>
        <dbReference type="Pfam" id="PF00534"/>
    </source>
</evidence>
<dbReference type="CDD" id="cd03801">
    <property type="entry name" value="GT4_PimA-like"/>
    <property type="match status" value="1"/>
</dbReference>
<accession>A0A1S2LK97</accession>
<keyword evidence="3" id="KW-1185">Reference proteome</keyword>
<dbReference type="EMBL" id="MLQQ01000018">
    <property type="protein sequence ID" value="OIJ12734.1"/>
    <property type="molecule type" value="Genomic_DNA"/>
</dbReference>
<gene>
    <name evidence="2" type="ORF">BKP35_09125</name>
</gene>
<dbReference type="Pfam" id="PF00534">
    <property type="entry name" value="Glycos_transf_1"/>
    <property type="match status" value="1"/>
</dbReference>
<name>A0A1S2LK97_9BACI</name>
<organism evidence="2 3">
    <name type="scientific">Anaerobacillus arseniciselenatis</name>
    <dbReference type="NCBI Taxonomy" id="85682"/>
    <lineage>
        <taxon>Bacteria</taxon>
        <taxon>Bacillati</taxon>
        <taxon>Bacillota</taxon>
        <taxon>Bacilli</taxon>
        <taxon>Bacillales</taxon>
        <taxon>Bacillaceae</taxon>
        <taxon>Anaerobacillus</taxon>
    </lineage>
</organism>
<dbReference type="PANTHER" id="PTHR46660:SF2">
    <property type="entry name" value="GLYCOSYLTRANSFERASE 1 DOMAIN-CONTAINING PROTEIN 1"/>
    <property type="match status" value="1"/>
</dbReference>
<dbReference type="Proteomes" id="UP000180098">
    <property type="component" value="Unassembled WGS sequence"/>
</dbReference>